<dbReference type="InterPro" id="IPR037069">
    <property type="entry name" value="AcylCoA_DH/ox_N_sf"/>
</dbReference>
<dbReference type="InterPro" id="IPR009100">
    <property type="entry name" value="AcylCoA_DH/oxidase_NM_dom_sf"/>
</dbReference>
<dbReference type="SUPFAM" id="SSF47203">
    <property type="entry name" value="Acyl-CoA dehydrogenase C-terminal domain-like"/>
    <property type="match status" value="1"/>
</dbReference>
<evidence type="ECO:0000256" key="5">
    <source>
        <dbReference type="ARBA" id="ARBA00023002"/>
    </source>
</evidence>
<dbReference type="InterPro" id="IPR009075">
    <property type="entry name" value="AcylCo_DH/oxidase_C"/>
</dbReference>
<dbReference type="OrthoDB" id="3964153at2"/>
<dbReference type="FunFam" id="2.40.110.10:FF:000011">
    <property type="entry name" value="Acyl-CoA dehydrogenase FadE34"/>
    <property type="match status" value="1"/>
</dbReference>
<dbReference type="PANTHER" id="PTHR43292:SF4">
    <property type="entry name" value="ACYL-COA DEHYDROGENASE FADE34"/>
    <property type="match status" value="1"/>
</dbReference>
<comment type="cofactor">
    <cofactor evidence="1 6">
        <name>FAD</name>
        <dbReference type="ChEBI" id="CHEBI:57692"/>
    </cofactor>
</comment>
<dbReference type="Proteomes" id="UP000198960">
    <property type="component" value="Unassembled WGS sequence"/>
</dbReference>
<dbReference type="InterPro" id="IPR013786">
    <property type="entry name" value="AcylCoA_DH/ox_N"/>
</dbReference>
<dbReference type="STRING" id="673521.SAMN05660991_03870"/>
<dbReference type="Gene3D" id="2.40.110.10">
    <property type="entry name" value="Butyryl-CoA Dehydrogenase, subunit A, domain 2"/>
    <property type="match status" value="1"/>
</dbReference>
<dbReference type="GO" id="GO:0005886">
    <property type="term" value="C:plasma membrane"/>
    <property type="evidence" value="ECO:0007669"/>
    <property type="project" value="TreeGrafter"/>
</dbReference>
<evidence type="ECO:0000313" key="10">
    <source>
        <dbReference type="EMBL" id="SEP20042.1"/>
    </source>
</evidence>
<dbReference type="EMBL" id="FOEE01000014">
    <property type="protein sequence ID" value="SEP20042.1"/>
    <property type="molecule type" value="Genomic_DNA"/>
</dbReference>
<dbReference type="Gene3D" id="1.20.140.10">
    <property type="entry name" value="Butyryl-CoA Dehydrogenase, subunit A, domain 3"/>
    <property type="match status" value="1"/>
</dbReference>
<dbReference type="InterPro" id="IPR052161">
    <property type="entry name" value="Mycobact_Acyl-CoA_DH"/>
</dbReference>
<evidence type="ECO:0000256" key="2">
    <source>
        <dbReference type="ARBA" id="ARBA00009347"/>
    </source>
</evidence>
<gene>
    <name evidence="10" type="ORF">SAMN05660991_03870</name>
</gene>
<sequence>MTDPTLAGLAGRDTAPEAAADAARRFVADAIPAAWREAAERGGPRAVRTVRTPADYREWYPAFGHSGLVAPTWAVEHGGLGWSRSAAAAAEAVLRPYHLPRLNPLGLNLAAPVLFAHGTEDQRRRFLPPIVRAEELWCQLLSEPGAGSDLASLATRAERDGDGWVVDGQKVWTTWADQASFAVLLARTDPDVAKHAGLTFFFLPMHQPGVTVRPLPHIGGETDFFETFMDGARIPDDHRIGEVGDGWAITQTMLNAERQMVTGAGVGGVERIGGTGPTHLVRLARRRSAEGRPGGWDDPAVRDRIVRLWAEDQARRWTNQRIRSTIAEGRTLGPEASIGKVQGTDLNQRIQSLAAELLGPDGIAWDGAVRSPQEFWESAPAEVRGMLRSRANTIEGGTTEVNKNVIAERVLGLPKEADPYKGRPWRELPRS</sequence>
<dbReference type="GO" id="GO:0050660">
    <property type="term" value="F:flavin adenine dinucleotide binding"/>
    <property type="evidence" value="ECO:0007669"/>
    <property type="project" value="InterPro"/>
</dbReference>
<keyword evidence="3 6" id="KW-0285">Flavoprotein</keyword>
<dbReference type="PANTHER" id="PTHR43292">
    <property type="entry name" value="ACYL-COA DEHYDROGENASE"/>
    <property type="match status" value="1"/>
</dbReference>
<dbReference type="Pfam" id="PF02770">
    <property type="entry name" value="Acyl-CoA_dh_M"/>
    <property type="match status" value="1"/>
</dbReference>
<evidence type="ECO:0000259" key="7">
    <source>
        <dbReference type="Pfam" id="PF00441"/>
    </source>
</evidence>
<dbReference type="AlphaFoldDB" id="A0A1H8VX70"/>
<comment type="similarity">
    <text evidence="2 6">Belongs to the acyl-CoA dehydrogenase family.</text>
</comment>
<dbReference type="InterPro" id="IPR006091">
    <property type="entry name" value="Acyl-CoA_Oxase/DH_mid-dom"/>
</dbReference>
<evidence type="ECO:0000313" key="11">
    <source>
        <dbReference type="Proteomes" id="UP000198960"/>
    </source>
</evidence>
<organism evidence="10 11">
    <name type="scientific">Trujillonella endophytica</name>
    <dbReference type="NCBI Taxonomy" id="673521"/>
    <lineage>
        <taxon>Bacteria</taxon>
        <taxon>Bacillati</taxon>
        <taxon>Actinomycetota</taxon>
        <taxon>Actinomycetes</taxon>
        <taxon>Geodermatophilales</taxon>
        <taxon>Geodermatophilaceae</taxon>
        <taxon>Trujillonella</taxon>
    </lineage>
</organism>
<feature type="domain" description="Acyl-CoA dehydrogenase/oxidase N-terminal" evidence="9">
    <location>
        <begin position="17"/>
        <end position="134"/>
    </location>
</feature>
<dbReference type="Pfam" id="PF02771">
    <property type="entry name" value="Acyl-CoA_dh_N"/>
    <property type="match status" value="1"/>
</dbReference>
<keyword evidence="4 6" id="KW-0274">FAD</keyword>
<evidence type="ECO:0000256" key="1">
    <source>
        <dbReference type="ARBA" id="ARBA00001974"/>
    </source>
</evidence>
<dbReference type="RefSeq" id="WP_091947427.1">
    <property type="nucleotide sequence ID" value="NZ_FOEE01000014.1"/>
</dbReference>
<feature type="domain" description="Acyl-CoA oxidase/dehydrogenase middle" evidence="8">
    <location>
        <begin position="138"/>
        <end position="218"/>
    </location>
</feature>
<dbReference type="InterPro" id="IPR046373">
    <property type="entry name" value="Acyl-CoA_Oxase/DH_mid-dom_sf"/>
</dbReference>
<protein>
    <submittedName>
        <fullName evidence="10">Acyl-CoA dehydrogenase</fullName>
    </submittedName>
</protein>
<accession>A0A1H8VX70</accession>
<dbReference type="Pfam" id="PF00441">
    <property type="entry name" value="Acyl-CoA_dh_1"/>
    <property type="match status" value="1"/>
</dbReference>
<evidence type="ECO:0000256" key="4">
    <source>
        <dbReference type="ARBA" id="ARBA00022827"/>
    </source>
</evidence>
<keyword evidence="11" id="KW-1185">Reference proteome</keyword>
<reference evidence="11" key="1">
    <citation type="submission" date="2016-10" db="EMBL/GenBank/DDBJ databases">
        <authorList>
            <person name="Varghese N."/>
            <person name="Submissions S."/>
        </authorList>
    </citation>
    <scope>NUCLEOTIDE SEQUENCE [LARGE SCALE GENOMIC DNA]</scope>
    <source>
        <strain evidence="11">DSM 45413</strain>
    </source>
</reference>
<evidence type="ECO:0000256" key="6">
    <source>
        <dbReference type="RuleBase" id="RU362125"/>
    </source>
</evidence>
<feature type="domain" description="Acyl-CoA dehydrogenase/oxidase C-terminal" evidence="7">
    <location>
        <begin position="244"/>
        <end position="411"/>
    </location>
</feature>
<dbReference type="SUPFAM" id="SSF56645">
    <property type="entry name" value="Acyl-CoA dehydrogenase NM domain-like"/>
    <property type="match status" value="1"/>
</dbReference>
<evidence type="ECO:0000256" key="3">
    <source>
        <dbReference type="ARBA" id="ARBA00022630"/>
    </source>
</evidence>
<dbReference type="GO" id="GO:0016627">
    <property type="term" value="F:oxidoreductase activity, acting on the CH-CH group of donors"/>
    <property type="evidence" value="ECO:0007669"/>
    <property type="project" value="InterPro"/>
</dbReference>
<dbReference type="InterPro" id="IPR036250">
    <property type="entry name" value="AcylCo_DH-like_C"/>
</dbReference>
<evidence type="ECO:0000259" key="8">
    <source>
        <dbReference type="Pfam" id="PF02770"/>
    </source>
</evidence>
<keyword evidence="5 6" id="KW-0560">Oxidoreductase</keyword>
<dbReference type="Gene3D" id="1.10.540.10">
    <property type="entry name" value="Acyl-CoA dehydrogenase/oxidase, N-terminal domain"/>
    <property type="match status" value="1"/>
</dbReference>
<name>A0A1H8VX70_9ACTN</name>
<proteinExistence type="inferred from homology"/>
<evidence type="ECO:0000259" key="9">
    <source>
        <dbReference type="Pfam" id="PF02771"/>
    </source>
</evidence>